<gene>
    <name evidence="1" type="ORF">EV211_14010</name>
</gene>
<proteinExistence type="predicted"/>
<dbReference type="EMBL" id="SNXO01000040">
    <property type="protein sequence ID" value="TDP50328.1"/>
    <property type="molecule type" value="Genomic_DNA"/>
</dbReference>
<evidence type="ECO:0000313" key="1">
    <source>
        <dbReference type="EMBL" id="TDP50328.1"/>
    </source>
</evidence>
<sequence>MTKKKDVLLPEIISENSERQIWYQEFSKIGLDRLSEIMADALVEDYSLCIKLAFRLNVPKVSTEEAIEMYSMRFRQEMAMKSIKTDNLLYYSKWLRLGTSNRSLFDQMKVFAITYISLDDSMGNGAGAEENDEFILVEEMKDAWNQIRANTEKCFDSLTEKESRSITAFLKKQSAGYDPNVGLDRFGELLMCLEAFRWEAEQREEERSRWPEIQLSGIIDSLESMANWQEFWDPQTKKFICIGDDFDDVSDEYLENCYALPDSYEVNEYGIMEDFIYEHTTGTLQAQLEEAIRGRSAFKRFRDLIGREGIDTAWYEYRDERLRQIATTWAENHNLRAVDND</sequence>
<keyword evidence="2" id="KW-1185">Reference proteome</keyword>
<dbReference type="Proteomes" id="UP000295500">
    <property type="component" value="Unassembled WGS sequence"/>
</dbReference>
<evidence type="ECO:0000313" key="2">
    <source>
        <dbReference type="Proteomes" id="UP000295500"/>
    </source>
</evidence>
<dbReference type="InterPro" id="IPR005361">
    <property type="entry name" value="UPF0158"/>
</dbReference>
<accession>A0A4R6PYM3</accession>
<name>A0A4R6PYM3_9FIRM</name>
<protein>
    <submittedName>
        <fullName evidence="1">Uncharacterized protein UPF0158</fullName>
    </submittedName>
</protein>
<comment type="caution">
    <text evidence="1">The sequence shown here is derived from an EMBL/GenBank/DDBJ whole genome shotgun (WGS) entry which is preliminary data.</text>
</comment>
<organism evidence="1 2">
    <name type="scientific">Aminicella lysinilytica</name>
    <dbReference type="NCBI Taxonomy" id="433323"/>
    <lineage>
        <taxon>Bacteria</taxon>
        <taxon>Bacillati</taxon>
        <taxon>Bacillota</taxon>
        <taxon>Clostridia</taxon>
        <taxon>Peptostreptococcales</taxon>
        <taxon>Anaerovoracaceae</taxon>
        <taxon>Aminicella</taxon>
    </lineage>
</organism>
<reference evidence="1 2" key="1">
    <citation type="submission" date="2019-03" db="EMBL/GenBank/DDBJ databases">
        <title>Genomic Encyclopedia of Type Strains, Phase IV (KMG-IV): sequencing the most valuable type-strain genomes for metagenomic binning, comparative biology and taxonomic classification.</title>
        <authorList>
            <person name="Goeker M."/>
        </authorList>
    </citation>
    <scope>NUCLEOTIDE SEQUENCE [LARGE SCALE GENOMIC DNA]</scope>
    <source>
        <strain evidence="1 2">DSM 28287</strain>
    </source>
</reference>
<dbReference type="RefSeq" id="WP_166635425.1">
    <property type="nucleotide sequence ID" value="NZ_CALCQM010000184.1"/>
</dbReference>
<dbReference type="AlphaFoldDB" id="A0A4R6PYM3"/>
<dbReference type="Pfam" id="PF03682">
    <property type="entry name" value="UPF0158"/>
    <property type="match status" value="1"/>
</dbReference>